<dbReference type="SUPFAM" id="SSF68906">
    <property type="entry name" value="SAP domain"/>
    <property type="match status" value="1"/>
</dbReference>
<dbReference type="Pfam" id="PF10172">
    <property type="entry name" value="DDA1"/>
    <property type="match status" value="1"/>
</dbReference>
<organism evidence="4 5">
    <name type="scientific">Coccomyxa viridis</name>
    <dbReference type="NCBI Taxonomy" id="1274662"/>
    <lineage>
        <taxon>Eukaryota</taxon>
        <taxon>Viridiplantae</taxon>
        <taxon>Chlorophyta</taxon>
        <taxon>core chlorophytes</taxon>
        <taxon>Trebouxiophyceae</taxon>
        <taxon>Trebouxiophyceae incertae sedis</taxon>
        <taxon>Coccomyxaceae</taxon>
        <taxon>Coccomyxa</taxon>
    </lineage>
</organism>
<dbReference type="InterPro" id="IPR033575">
    <property type="entry name" value="DDA1-like"/>
</dbReference>
<dbReference type="PANTHER" id="PTHR31879">
    <property type="entry name" value="DET1- AND DDB1-ASSOCIATED PROTEIN 1"/>
    <property type="match status" value="1"/>
</dbReference>
<dbReference type="PROSITE" id="PS50800">
    <property type="entry name" value="SAP"/>
    <property type="match status" value="1"/>
</dbReference>
<dbReference type="EMBL" id="CAUYUE010000005">
    <property type="protein sequence ID" value="CAK0778979.1"/>
    <property type="molecule type" value="Genomic_DNA"/>
</dbReference>
<keyword evidence="5" id="KW-1185">Reference proteome</keyword>
<dbReference type="InterPro" id="IPR003034">
    <property type="entry name" value="SAP_dom"/>
</dbReference>
<dbReference type="InterPro" id="IPR018276">
    <property type="entry name" value="DDA1_dom"/>
</dbReference>
<evidence type="ECO:0000256" key="1">
    <source>
        <dbReference type="ARBA" id="ARBA00008042"/>
    </source>
</evidence>
<evidence type="ECO:0000313" key="4">
    <source>
        <dbReference type="EMBL" id="CAK0778979.1"/>
    </source>
</evidence>
<comment type="caution">
    <text evidence="4">The sequence shown here is derived from an EMBL/GenBank/DDBJ whole genome shotgun (WGS) entry which is preliminary data.</text>
</comment>
<reference evidence="4 5" key="1">
    <citation type="submission" date="2023-10" db="EMBL/GenBank/DDBJ databases">
        <authorList>
            <person name="Maclean D."/>
            <person name="Macfadyen A."/>
        </authorList>
    </citation>
    <scope>NUCLEOTIDE SEQUENCE [LARGE SCALE GENOMIC DNA]</scope>
</reference>
<proteinExistence type="inferred from homology"/>
<dbReference type="GO" id="GO:0080008">
    <property type="term" value="C:Cul4-RING E3 ubiquitin ligase complex"/>
    <property type="evidence" value="ECO:0007669"/>
    <property type="project" value="TreeGrafter"/>
</dbReference>
<evidence type="ECO:0000259" key="3">
    <source>
        <dbReference type="PROSITE" id="PS50800"/>
    </source>
</evidence>
<feature type="domain" description="SAP" evidence="3">
    <location>
        <begin position="117"/>
        <end position="151"/>
    </location>
</feature>
<gene>
    <name evidence="4" type="ORF">CVIRNUC_004675</name>
</gene>
<dbReference type="Proteomes" id="UP001314263">
    <property type="component" value="Unassembled WGS sequence"/>
</dbReference>
<accession>A0AAV1I581</accession>
<dbReference type="GO" id="GO:0032436">
    <property type="term" value="P:positive regulation of proteasomal ubiquitin-dependent protein catabolic process"/>
    <property type="evidence" value="ECO:0007669"/>
    <property type="project" value="TreeGrafter"/>
</dbReference>
<dbReference type="Gene3D" id="1.10.720.30">
    <property type="entry name" value="SAP domain"/>
    <property type="match status" value="1"/>
</dbReference>
<feature type="compositionally biased region" description="Basic and acidic residues" evidence="2">
    <location>
        <begin position="64"/>
        <end position="80"/>
    </location>
</feature>
<evidence type="ECO:0000313" key="5">
    <source>
        <dbReference type="Proteomes" id="UP001314263"/>
    </source>
</evidence>
<dbReference type="InterPro" id="IPR036361">
    <property type="entry name" value="SAP_dom_sf"/>
</dbReference>
<feature type="region of interest" description="Disordered" evidence="2">
    <location>
        <begin position="1"/>
        <end position="118"/>
    </location>
</feature>
<dbReference type="PANTHER" id="PTHR31879:SF2">
    <property type="entry name" value="DET1- AND DDB1-ASSOCIATED PROTEIN 1"/>
    <property type="match status" value="1"/>
</dbReference>
<evidence type="ECO:0000256" key="2">
    <source>
        <dbReference type="SAM" id="MobiDB-lite"/>
    </source>
</evidence>
<sequence>MEALKGLPSKGCLIASGGSIISKPPKAYVADHDTAPPENQRISTDPENILIRSIAQKVSKSASKGKEKAKAADKGKRVADDNGNSSAPKRPRDEAGPSGTGGAGAPSRPQTYTAEQLRGKTLAQLMEVLKLQSLPVRGKKEELVQRLLEAQDRAKRAAAPA</sequence>
<comment type="similarity">
    <text evidence="1">Belongs to the DDA1 family.</text>
</comment>
<protein>
    <recommendedName>
        <fullName evidence="3">SAP domain-containing protein</fullName>
    </recommendedName>
</protein>
<name>A0AAV1I581_9CHLO</name>
<dbReference type="AlphaFoldDB" id="A0AAV1I581"/>